<dbReference type="EMBL" id="LC542974">
    <property type="protein sequence ID" value="BCD58883.1"/>
    <property type="molecule type" value="Genomic_DNA"/>
</dbReference>
<proteinExistence type="predicted"/>
<keyword evidence="2" id="KW-0614">Plasmid</keyword>
<evidence type="ECO:0000313" key="1">
    <source>
        <dbReference type="EMBL" id="BCD58839.1"/>
    </source>
</evidence>
<protein>
    <submittedName>
        <fullName evidence="2">Uncharacterized protein</fullName>
    </submittedName>
</protein>
<reference evidence="2" key="1">
    <citation type="journal article" date="2021" name="J Glob Antimicrob Resist">
        <title>Genomic characterization and epidemiology of nosocomial Serratia marcescens isolates resistant to ceftazidime and their plasmids mediating rare blaTEM-61.</title>
        <authorList>
            <person name="Hayashi W."/>
            <person name="Yoshida S."/>
            <person name="Izumi K."/>
            <person name="Koide S."/>
            <person name="Soga E."/>
            <person name="Takizawa S."/>
            <person name="Arakawa Y."/>
            <person name="Nagano Y."/>
            <person name="Nagano N."/>
        </authorList>
    </citation>
    <scope>NUCLEOTIDE SEQUENCE</scope>
    <source>
        <strain evidence="1">Sm10</strain>
        <strain evidence="2">Sm14</strain>
        <plasmid evidence="1">pSm10-2</plasmid>
        <plasmid evidence="2">pSm14-2</plasmid>
    </source>
</reference>
<organism evidence="2">
    <name type="scientific">Serratia marcescens</name>
    <dbReference type="NCBI Taxonomy" id="615"/>
    <lineage>
        <taxon>Bacteria</taxon>
        <taxon>Pseudomonadati</taxon>
        <taxon>Pseudomonadota</taxon>
        <taxon>Gammaproteobacteria</taxon>
        <taxon>Enterobacterales</taxon>
        <taxon>Yersiniaceae</taxon>
        <taxon>Serratia</taxon>
    </lineage>
</organism>
<evidence type="ECO:0000313" key="2">
    <source>
        <dbReference type="EMBL" id="BCD58883.1"/>
    </source>
</evidence>
<dbReference type="RefSeq" id="WP_166465125.1">
    <property type="nucleotide sequence ID" value="NZ_JACFAC010000016.1"/>
</dbReference>
<geneLocation type="plasmid" evidence="1">
    <name>pSm10-2</name>
</geneLocation>
<sequence length="56" mass="6099">MSQREINTVMGLKASQISDPRYRDLLLRYAGEIAPPCIAEALMKTLKPAAPVVATV</sequence>
<geneLocation type="plasmid" evidence="2">
    <name>pSm14-2</name>
</geneLocation>
<accession>A0A7G1HFP7</accession>
<name>A0A7G1HFP7_SERMA</name>
<dbReference type="AlphaFoldDB" id="A0A7G1HFP7"/>
<dbReference type="EMBL" id="LC542923">
    <property type="protein sequence ID" value="BCD58839.1"/>
    <property type="molecule type" value="Genomic_DNA"/>
</dbReference>